<dbReference type="RefSeq" id="XP_020080042.1">
    <property type="nucleotide sequence ID" value="XM_020224453.1"/>
</dbReference>
<dbReference type="GO" id="GO:0016881">
    <property type="term" value="F:acid-amino acid ligase activity"/>
    <property type="evidence" value="ECO:0007669"/>
    <property type="project" value="InterPro"/>
</dbReference>
<gene>
    <name evidence="9" type="primary">LOC109703730</name>
</gene>
<dbReference type="InterPro" id="IPR036565">
    <property type="entry name" value="Mur-like_cat_sf"/>
</dbReference>
<reference evidence="9" key="2">
    <citation type="submission" date="2025-08" db="UniProtKB">
        <authorList>
            <consortium name="RefSeq"/>
        </authorList>
    </citation>
    <scope>IDENTIFICATION</scope>
    <source>
        <tissue evidence="9">Leaf</tissue>
    </source>
</reference>
<proteinExistence type="inferred from homology"/>
<feature type="domain" description="Mur ligase central" evidence="7">
    <location>
        <begin position="200"/>
        <end position="406"/>
    </location>
</feature>
<dbReference type="SUPFAM" id="SSF63418">
    <property type="entry name" value="MurE/MurF N-terminal domain"/>
    <property type="match status" value="1"/>
</dbReference>
<dbReference type="Pfam" id="PF01225">
    <property type="entry name" value="Mur_ligase"/>
    <property type="match status" value="1"/>
</dbReference>
<feature type="compositionally biased region" description="Basic and acidic residues" evidence="4">
    <location>
        <begin position="66"/>
        <end position="77"/>
    </location>
</feature>
<dbReference type="InterPro" id="IPR036615">
    <property type="entry name" value="Mur_ligase_C_dom_sf"/>
</dbReference>
<dbReference type="InterPro" id="IPR013221">
    <property type="entry name" value="Mur_ligase_cen"/>
</dbReference>
<feature type="region of interest" description="Disordered" evidence="4">
    <location>
        <begin position="57"/>
        <end position="77"/>
    </location>
</feature>
<keyword evidence="8" id="KW-1185">Reference proteome</keyword>
<dbReference type="InterPro" id="IPR000713">
    <property type="entry name" value="Mur_ligase_N"/>
</dbReference>
<dbReference type="NCBIfam" id="NF001126">
    <property type="entry name" value="PRK00139.1-4"/>
    <property type="match status" value="1"/>
</dbReference>
<dbReference type="InterPro" id="IPR005761">
    <property type="entry name" value="UDP-N-AcMur-Glu-dNH2Pim_ligase"/>
</dbReference>
<dbReference type="HAMAP" id="MF_00208">
    <property type="entry name" value="MurE"/>
    <property type="match status" value="1"/>
</dbReference>
<evidence type="ECO:0000256" key="2">
    <source>
        <dbReference type="ARBA" id="ARBA00064883"/>
    </source>
</evidence>
<dbReference type="GO" id="GO:0008360">
    <property type="term" value="P:regulation of cell shape"/>
    <property type="evidence" value="ECO:0007669"/>
    <property type="project" value="InterPro"/>
</dbReference>
<dbReference type="SUPFAM" id="SSF53623">
    <property type="entry name" value="MurD-like peptide ligases, catalytic domain"/>
    <property type="match status" value="1"/>
</dbReference>
<dbReference type="Gene3D" id="3.40.1390.10">
    <property type="entry name" value="MurE/MurF, N-terminal domain"/>
    <property type="match status" value="1"/>
</dbReference>
<dbReference type="GO" id="GO:0051301">
    <property type="term" value="P:cell division"/>
    <property type="evidence" value="ECO:0007669"/>
    <property type="project" value="InterPro"/>
</dbReference>
<evidence type="ECO:0000259" key="5">
    <source>
        <dbReference type="Pfam" id="PF01225"/>
    </source>
</evidence>
<dbReference type="InterPro" id="IPR004101">
    <property type="entry name" value="Mur_ligase_C"/>
</dbReference>
<accession>A0A6P5EAG6</accession>
<protein>
    <recommendedName>
        <fullName evidence="3">UDP-N-acetylmuramoyl-L-alanyl-D-glutamate--2,6-diaminopimelate ligase MurE homolog, chloroplastic</fullName>
    </recommendedName>
</protein>
<evidence type="ECO:0000259" key="6">
    <source>
        <dbReference type="Pfam" id="PF02875"/>
    </source>
</evidence>
<dbReference type="PANTHER" id="PTHR23135:SF4">
    <property type="entry name" value="UDP-N-ACETYLMURAMOYL-L-ALANYL-D-GLUTAMATE--2,6-DIAMINOPIMELATE LIGASE MURE HOMOLOG, CHLOROPLASTIC"/>
    <property type="match status" value="1"/>
</dbReference>
<comment type="similarity">
    <text evidence="1">Belongs to the MurCDEF family. MurE subfamily.</text>
</comment>
<dbReference type="PANTHER" id="PTHR23135">
    <property type="entry name" value="MUR LIGASE FAMILY MEMBER"/>
    <property type="match status" value="1"/>
</dbReference>
<feature type="domain" description="Mur ligase N-terminal catalytic" evidence="5">
    <location>
        <begin position="112"/>
        <end position="188"/>
    </location>
</feature>
<dbReference type="GO" id="GO:0005737">
    <property type="term" value="C:cytoplasm"/>
    <property type="evidence" value="ECO:0007669"/>
    <property type="project" value="InterPro"/>
</dbReference>
<dbReference type="Pfam" id="PF08245">
    <property type="entry name" value="Mur_ligase_M"/>
    <property type="match status" value="1"/>
</dbReference>
<dbReference type="InterPro" id="IPR035911">
    <property type="entry name" value="MurE/MurF_N"/>
</dbReference>
<reference evidence="8" key="1">
    <citation type="journal article" date="2015" name="Nat. Genet.">
        <title>The pineapple genome and the evolution of CAM photosynthesis.</title>
        <authorList>
            <person name="Ming R."/>
            <person name="VanBuren R."/>
            <person name="Wai C.M."/>
            <person name="Tang H."/>
            <person name="Schatz M.C."/>
            <person name="Bowers J.E."/>
            <person name="Lyons E."/>
            <person name="Wang M.L."/>
            <person name="Chen J."/>
            <person name="Biggers E."/>
            <person name="Zhang J."/>
            <person name="Huang L."/>
            <person name="Zhang L."/>
            <person name="Miao W."/>
            <person name="Zhang J."/>
            <person name="Ye Z."/>
            <person name="Miao C."/>
            <person name="Lin Z."/>
            <person name="Wang H."/>
            <person name="Zhou H."/>
            <person name="Yim W.C."/>
            <person name="Priest H.D."/>
            <person name="Zheng C."/>
            <person name="Woodhouse M."/>
            <person name="Edger P.P."/>
            <person name="Guyot R."/>
            <person name="Guo H.B."/>
            <person name="Guo H."/>
            <person name="Zheng G."/>
            <person name="Singh R."/>
            <person name="Sharma A."/>
            <person name="Min X."/>
            <person name="Zheng Y."/>
            <person name="Lee H."/>
            <person name="Gurtowski J."/>
            <person name="Sedlazeck F.J."/>
            <person name="Harkess A."/>
            <person name="McKain M.R."/>
            <person name="Liao Z."/>
            <person name="Fang J."/>
            <person name="Liu J."/>
            <person name="Zhang X."/>
            <person name="Zhang Q."/>
            <person name="Hu W."/>
            <person name="Qin Y."/>
            <person name="Wang K."/>
            <person name="Chen L.Y."/>
            <person name="Shirley N."/>
            <person name="Lin Y.R."/>
            <person name="Liu L.Y."/>
            <person name="Hernandez A.G."/>
            <person name="Wright C.L."/>
            <person name="Bulone V."/>
            <person name="Tuskan G.A."/>
            <person name="Heath K."/>
            <person name="Zee F."/>
            <person name="Moore P.H."/>
            <person name="Sunkar R."/>
            <person name="Leebens-Mack J.H."/>
            <person name="Mockler T."/>
            <person name="Bennetzen J.L."/>
            <person name="Freeling M."/>
            <person name="Sankoff D."/>
            <person name="Paterson A.H."/>
            <person name="Zhu X."/>
            <person name="Yang X."/>
            <person name="Smith J.A."/>
            <person name="Cushman J.C."/>
            <person name="Paull R.E."/>
            <person name="Yu Q."/>
        </authorList>
    </citation>
    <scope>NUCLEOTIDE SEQUENCE [LARGE SCALE GENOMIC DNA]</scope>
    <source>
        <strain evidence="8">cv. F153</strain>
    </source>
</reference>
<dbReference type="NCBIfam" id="TIGR01085">
    <property type="entry name" value="murE"/>
    <property type="match status" value="1"/>
</dbReference>
<organism evidence="8 9">
    <name type="scientific">Ananas comosus</name>
    <name type="common">Pineapple</name>
    <name type="synonym">Ananas ananas</name>
    <dbReference type="NCBI Taxonomy" id="4615"/>
    <lineage>
        <taxon>Eukaryota</taxon>
        <taxon>Viridiplantae</taxon>
        <taxon>Streptophyta</taxon>
        <taxon>Embryophyta</taxon>
        <taxon>Tracheophyta</taxon>
        <taxon>Spermatophyta</taxon>
        <taxon>Magnoliopsida</taxon>
        <taxon>Liliopsida</taxon>
        <taxon>Poales</taxon>
        <taxon>Bromeliaceae</taxon>
        <taxon>Bromelioideae</taxon>
        <taxon>Ananas</taxon>
    </lineage>
</organism>
<dbReference type="GeneID" id="109703730"/>
<dbReference type="OrthoDB" id="533138at2759"/>
<sequence>MALHLFSSLLPPHKPLLSSPRHHPLLLPHVSSSSSSHHTAGERALVLEQPPFELEPIPKTASFNEEPPKDRPFGVPRGRIEEPEFRMTLSELVNAAGIRRPVAVYGDPHVSVTGVQNDSRKVIPGDLFVCCVGCKTDGHLYITDAVRKGAVAVLSSKEVHLDLMPHCGALVVVQSTNSVLPVIAAAFYKNPSRKMSVVGITGTNGKTTTSHLARAIYEAMGLRTGMLGTVGYYINGNTQLEEAQNTTPDAVAVQKLMAKMVHNGAKAVVMEASSHGLALGRCDEVDFDVAVFTNLTRDHFDFHRTEQEYRKSKAKLFSKMVDPQRHVKIVNIDDPNAKFFIAQGNRGVPVLTFAVENKNADIYPLKFELSLTTTKVLIKTPNDVLQISSRLIGRHNVYNILAAAAVGIAVGASGEEIARGIEGVDGVSGRFESIDVGRQPFGVIVDFAHTPDALSKLLDTVRELGARRIITVVGCAGESDKGKRPIMTELAVDKSEVVILTSDNPKTENPLNILDDMLAGVGWTMHDYVHYCKNDYYPPLPNGHRLFVHDNRRVAVRAAIAMAEKGDIVVVAGRGHEDYQLQGHKKIHLDDREECREALHYINKLHRAGLGKRIPTVVIREPLLSFHEDVEARPVTPKRDESFSASPVH</sequence>
<evidence type="ECO:0000256" key="3">
    <source>
        <dbReference type="ARBA" id="ARBA00072427"/>
    </source>
</evidence>
<evidence type="ECO:0000259" key="7">
    <source>
        <dbReference type="Pfam" id="PF08245"/>
    </source>
</evidence>
<dbReference type="FunFam" id="3.90.190.20:FF:000006">
    <property type="entry name" value="UDP-N-acetylmuramoyl-L-alanyl-D-glutamate--2,6-diaminopimelate ligase"/>
    <property type="match status" value="1"/>
</dbReference>
<evidence type="ECO:0000313" key="8">
    <source>
        <dbReference type="Proteomes" id="UP000515123"/>
    </source>
</evidence>
<dbReference type="GO" id="GO:0005524">
    <property type="term" value="F:ATP binding"/>
    <property type="evidence" value="ECO:0007669"/>
    <property type="project" value="InterPro"/>
</dbReference>
<dbReference type="Gene3D" id="3.40.1190.10">
    <property type="entry name" value="Mur-like, catalytic domain"/>
    <property type="match status" value="1"/>
</dbReference>
<evidence type="ECO:0000256" key="4">
    <source>
        <dbReference type="SAM" id="MobiDB-lite"/>
    </source>
</evidence>
<name>A0A6P5EAG6_ANACO</name>
<dbReference type="Pfam" id="PF02875">
    <property type="entry name" value="Mur_ligase_C"/>
    <property type="match status" value="1"/>
</dbReference>
<dbReference type="Gene3D" id="3.90.190.20">
    <property type="entry name" value="Mur ligase, C-terminal domain"/>
    <property type="match status" value="1"/>
</dbReference>
<evidence type="ECO:0000313" key="9">
    <source>
        <dbReference type="RefSeq" id="XP_020080042.1"/>
    </source>
</evidence>
<dbReference type="Proteomes" id="UP000515123">
    <property type="component" value="Linkage group 25"/>
</dbReference>
<dbReference type="AlphaFoldDB" id="A0A6P5EAG6"/>
<comment type="subunit">
    <text evidence="2">Component of the plastid-encoded plastid RNA polymerase (PEP) complex.</text>
</comment>
<feature type="domain" description="Mur ligase C-terminal" evidence="6">
    <location>
        <begin position="429"/>
        <end position="575"/>
    </location>
</feature>
<evidence type="ECO:0000256" key="1">
    <source>
        <dbReference type="ARBA" id="ARBA00005898"/>
    </source>
</evidence>
<dbReference type="SUPFAM" id="SSF53244">
    <property type="entry name" value="MurD-like peptide ligases, peptide-binding domain"/>
    <property type="match status" value="1"/>
</dbReference>